<evidence type="ECO:0000256" key="1">
    <source>
        <dbReference type="ARBA" id="ARBA00001924"/>
    </source>
</evidence>
<organism evidence="8">
    <name type="scientific">Brugia pahangi</name>
    <name type="common">Filarial nematode worm</name>
    <dbReference type="NCBI Taxonomy" id="6280"/>
    <lineage>
        <taxon>Eukaryota</taxon>
        <taxon>Metazoa</taxon>
        <taxon>Ecdysozoa</taxon>
        <taxon>Nematoda</taxon>
        <taxon>Chromadorea</taxon>
        <taxon>Rhabditida</taxon>
        <taxon>Spirurina</taxon>
        <taxon>Spiruromorpha</taxon>
        <taxon>Filarioidea</taxon>
        <taxon>Onchocercidae</taxon>
        <taxon>Brugia</taxon>
    </lineage>
</organism>
<proteinExistence type="predicted"/>
<dbReference type="PANTHER" id="PTHR19372:SF7">
    <property type="entry name" value="SULFITE OXIDASE, MITOCHONDRIAL"/>
    <property type="match status" value="1"/>
</dbReference>
<evidence type="ECO:0000256" key="2">
    <source>
        <dbReference type="ARBA" id="ARBA00022505"/>
    </source>
</evidence>
<feature type="domain" description="Moybdenum cofactor oxidoreductase dimerisation" evidence="5">
    <location>
        <begin position="2"/>
        <end position="98"/>
    </location>
</feature>
<accession>A0A0N4T6N9</accession>
<dbReference type="EMBL" id="UZAD01001400">
    <property type="protein sequence ID" value="VDN85026.1"/>
    <property type="molecule type" value="Genomic_DNA"/>
</dbReference>
<dbReference type="Pfam" id="PF03404">
    <property type="entry name" value="Mo-co_dimer"/>
    <property type="match status" value="1"/>
</dbReference>
<reference evidence="8" key="1">
    <citation type="submission" date="2017-02" db="UniProtKB">
        <authorList>
            <consortium name="WormBaseParasite"/>
        </authorList>
    </citation>
    <scope>IDENTIFICATION</scope>
</reference>
<evidence type="ECO:0000259" key="5">
    <source>
        <dbReference type="Pfam" id="PF03404"/>
    </source>
</evidence>
<name>A0A0N4T6N9_BRUPA</name>
<dbReference type="Gene3D" id="2.60.40.650">
    <property type="match status" value="1"/>
</dbReference>
<comment type="cofactor">
    <cofactor evidence="1">
        <name>Mo-molybdopterin</name>
        <dbReference type="ChEBI" id="CHEBI:71302"/>
    </cofactor>
</comment>
<dbReference type="GO" id="GO:0008482">
    <property type="term" value="F:sulfite oxidase activity"/>
    <property type="evidence" value="ECO:0007669"/>
    <property type="project" value="TreeGrafter"/>
</dbReference>
<evidence type="ECO:0000313" key="6">
    <source>
        <dbReference type="EMBL" id="VDN85026.1"/>
    </source>
</evidence>
<dbReference type="GO" id="GO:0043546">
    <property type="term" value="F:molybdopterin cofactor binding"/>
    <property type="evidence" value="ECO:0007669"/>
    <property type="project" value="TreeGrafter"/>
</dbReference>
<dbReference type="Proteomes" id="UP000278627">
    <property type="component" value="Unassembled WGS sequence"/>
</dbReference>
<keyword evidence="7" id="KW-1185">Reference proteome</keyword>
<evidence type="ECO:0000256" key="4">
    <source>
        <dbReference type="ARBA" id="ARBA00023002"/>
    </source>
</evidence>
<keyword evidence="2" id="KW-0500">Molybdenum</keyword>
<dbReference type="STRING" id="6280.A0A0N4T6N9"/>
<gene>
    <name evidence="6" type="ORF">BPAG_LOCUS3840</name>
</gene>
<dbReference type="InterPro" id="IPR005066">
    <property type="entry name" value="MoCF_OxRdtse_dimer"/>
</dbReference>
<dbReference type="WBParaSite" id="BPAG_0000387601-mRNA-1">
    <property type="protein sequence ID" value="BPAG_0000387601-mRNA-1"/>
    <property type="gene ID" value="BPAG_0000387601"/>
</dbReference>
<keyword evidence="4" id="KW-0560">Oxidoreductase</keyword>
<dbReference type="GO" id="GO:0030151">
    <property type="term" value="F:molybdenum ion binding"/>
    <property type="evidence" value="ECO:0007669"/>
    <property type="project" value="InterPro"/>
</dbReference>
<dbReference type="AlphaFoldDB" id="A0A0N4T6N9"/>
<dbReference type="InterPro" id="IPR014756">
    <property type="entry name" value="Ig_E-set"/>
</dbReference>
<protein>
    <submittedName>
        <fullName evidence="8">Mo-co_dimer domain-containing protein</fullName>
    </submittedName>
</protein>
<evidence type="ECO:0000256" key="3">
    <source>
        <dbReference type="ARBA" id="ARBA00022723"/>
    </source>
</evidence>
<dbReference type="GO" id="GO:0005739">
    <property type="term" value="C:mitochondrion"/>
    <property type="evidence" value="ECO:0007669"/>
    <property type="project" value="TreeGrafter"/>
</dbReference>
<keyword evidence="3" id="KW-0479">Metal-binding</keyword>
<dbReference type="PRINTS" id="PR00407">
    <property type="entry name" value="EUMOPTERIN"/>
</dbReference>
<reference evidence="6 7" key="2">
    <citation type="submission" date="2018-11" db="EMBL/GenBank/DDBJ databases">
        <authorList>
            <consortium name="Pathogen Informatics"/>
        </authorList>
    </citation>
    <scope>NUCLEOTIDE SEQUENCE [LARGE SCALE GENOMIC DNA]</scope>
</reference>
<dbReference type="SUPFAM" id="SSF81296">
    <property type="entry name" value="E set domains"/>
    <property type="match status" value="1"/>
</dbReference>
<evidence type="ECO:0000313" key="8">
    <source>
        <dbReference type="WBParaSite" id="BPAG_0000387601-mRNA-1"/>
    </source>
</evidence>
<dbReference type="PANTHER" id="PTHR19372">
    <property type="entry name" value="SULFITE REDUCTASE"/>
    <property type="match status" value="1"/>
</dbReference>
<dbReference type="InterPro" id="IPR008335">
    <property type="entry name" value="Mopterin_OxRdtase_euk"/>
</dbReference>
<dbReference type="GO" id="GO:0006790">
    <property type="term" value="P:sulfur compound metabolic process"/>
    <property type="evidence" value="ECO:0007669"/>
    <property type="project" value="TreeGrafter"/>
</dbReference>
<sequence length="102" mass="11583">MGYAWSGGGRGIIRVEVSIDGGETWQAAELVQDPDQDIDHMWSWTFFKSTIKIPDDVKQLDLVCKATDRSYNTQPDTARGIWNIRGLLNNAWHHVPVEIIDD</sequence>
<evidence type="ECO:0000313" key="7">
    <source>
        <dbReference type="Proteomes" id="UP000278627"/>
    </source>
</evidence>
<dbReference type="GO" id="GO:0020037">
    <property type="term" value="F:heme binding"/>
    <property type="evidence" value="ECO:0007669"/>
    <property type="project" value="TreeGrafter"/>
</dbReference>